<proteinExistence type="predicted"/>
<evidence type="ECO:0000313" key="1">
    <source>
        <dbReference type="EMBL" id="JAD56748.1"/>
    </source>
</evidence>
<name>A0A0A9B3N3_ARUDO</name>
<reference evidence="1" key="1">
    <citation type="submission" date="2014-09" db="EMBL/GenBank/DDBJ databases">
        <authorList>
            <person name="Magalhaes I.L.F."/>
            <person name="Oliveira U."/>
            <person name="Santos F.R."/>
            <person name="Vidigal T.H.D.A."/>
            <person name="Brescovit A.D."/>
            <person name="Santos A.J."/>
        </authorList>
    </citation>
    <scope>NUCLEOTIDE SEQUENCE</scope>
    <source>
        <tissue evidence="1">Shoot tissue taken approximately 20 cm above the soil surface</tissue>
    </source>
</reference>
<organism evidence="1">
    <name type="scientific">Arundo donax</name>
    <name type="common">Giant reed</name>
    <name type="synonym">Donax arundinaceus</name>
    <dbReference type="NCBI Taxonomy" id="35708"/>
    <lineage>
        <taxon>Eukaryota</taxon>
        <taxon>Viridiplantae</taxon>
        <taxon>Streptophyta</taxon>
        <taxon>Embryophyta</taxon>
        <taxon>Tracheophyta</taxon>
        <taxon>Spermatophyta</taxon>
        <taxon>Magnoliopsida</taxon>
        <taxon>Liliopsida</taxon>
        <taxon>Poales</taxon>
        <taxon>Poaceae</taxon>
        <taxon>PACMAD clade</taxon>
        <taxon>Arundinoideae</taxon>
        <taxon>Arundineae</taxon>
        <taxon>Arundo</taxon>
    </lineage>
</organism>
<protein>
    <submittedName>
        <fullName evidence="1">Uncharacterized protein</fullName>
    </submittedName>
</protein>
<reference evidence="1" key="2">
    <citation type="journal article" date="2015" name="Data Brief">
        <title>Shoot transcriptome of the giant reed, Arundo donax.</title>
        <authorList>
            <person name="Barrero R.A."/>
            <person name="Guerrero F.D."/>
            <person name="Moolhuijzen P."/>
            <person name="Goolsby J.A."/>
            <person name="Tidwell J."/>
            <person name="Bellgard S.E."/>
            <person name="Bellgard M.I."/>
        </authorList>
    </citation>
    <scope>NUCLEOTIDE SEQUENCE</scope>
    <source>
        <tissue evidence="1">Shoot tissue taken approximately 20 cm above the soil surface</tissue>
    </source>
</reference>
<sequence>MPRISFVFAEILPSAAVCAPGRKEW</sequence>
<accession>A0A0A9B3N3</accession>
<dbReference type="AlphaFoldDB" id="A0A0A9B3N3"/>
<dbReference type="EMBL" id="GBRH01241147">
    <property type="protein sequence ID" value="JAD56748.1"/>
    <property type="molecule type" value="Transcribed_RNA"/>
</dbReference>